<evidence type="ECO:0000256" key="1">
    <source>
        <dbReference type="SAM" id="Coils"/>
    </source>
</evidence>
<keyword evidence="3" id="KW-1185">Reference proteome</keyword>
<gene>
    <name evidence="2" type="ORF">ML462_01505</name>
</gene>
<reference evidence="2" key="1">
    <citation type="submission" date="2022-03" db="EMBL/GenBank/DDBJ databases">
        <title>Gramella crocea sp. nov., isolated from activated sludge of a seafood processing plant.</title>
        <authorList>
            <person name="Zhang X."/>
        </authorList>
    </citation>
    <scope>NUCLEOTIDE SEQUENCE</scope>
    <source>
        <strain evidence="2">YJ019</strain>
    </source>
</reference>
<comment type="caution">
    <text evidence="2">The sequence shown here is derived from an EMBL/GenBank/DDBJ whole genome shotgun (WGS) entry which is preliminary data.</text>
</comment>
<dbReference type="EMBL" id="JAKVTV010000001">
    <property type="protein sequence ID" value="MCH4821835.1"/>
    <property type="molecule type" value="Genomic_DNA"/>
</dbReference>
<dbReference type="AlphaFoldDB" id="A0A9X1V0C6"/>
<protein>
    <submittedName>
        <fullName evidence="2">Uncharacterized protein</fullName>
    </submittedName>
</protein>
<dbReference type="Proteomes" id="UP001139226">
    <property type="component" value="Unassembled WGS sequence"/>
</dbReference>
<proteinExistence type="predicted"/>
<dbReference type="RefSeq" id="WP_240711964.1">
    <property type="nucleotide sequence ID" value="NZ_JAKVTV010000001.1"/>
</dbReference>
<organism evidence="2 3">
    <name type="scientific">Christiangramia lutea</name>
    <dbReference type="NCBI Taxonomy" id="1607951"/>
    <lineage>
        <taxon>Bacteria</taxon>
        <taxon>Pseudomonadati</taxon>
        <taxon>Bacteroidota</taxon>
        <taxon>Flavobacteriia</taxon>
        <taxon>Flavobacteriales</taxon>
        <taxon>Flavobacteriaceae</taxon>
        <taxon>Christiangramia</taxon>
    </lineage>
</organism>
<sequence length="155" mass="18971">MHYAEKKKTIELLEKLRILNNKSAYIYNIISGRESRLILKNFYHKLYRQKIEFLEEIEGKIEQIKREISPIRDKKLLSFYKRKKCALSEHYLRYKLKQNHADIKKREEKSYKKYDKYLSKTSHCDVREVFLKHKHIIKENLKQINSMGIMKYAMV</sequence>
<accession>A0A9X1V0C6</accession>
<feature type="coiled-coil region" evidence="1">
    <location>
        <begin position="47"/>
        <end position="74"/>
    </location>
</feature>
<evidence type="ECO:0000313" key="2">
    <source>
        <dbReference type="EMBL" id="MCH4821835.1"/>
    </source>
</evidence>
<keyword evidence="1" id="KW-0175">Coiled coil</keyword>
<evidence type="ECO:0000313" key="3">
    <source>
        <dbReference type="Proteomes" id="UP001139226"/>
    </source>
</evidence>
<name>A0A9X1V0C6_9FLAO</name>